<keyword evidence="15" id="KW-0175">Coiled coil</keyword>
<accession>A0A1G9NJ75</accession>
<comment type="catalytic activity">
    <reaction evidence="1 12 13">
        <text>[protein]-peptidylproline (omega=180) = [protein]-peptidylproline (omega=0)</text>
        <dbReference type="Rhea" id="RHEA:16237"/>
        <dbReference type="Rhea" id="RHEA-COMP:10747"/>
        <dbReference type="Rhea" id="RHEA-COMP:10748"/>
        <dbReference type="ChEBI" id="CHEBI:83833"/>
        <dbReference type="ChEBI" id="CHEBI:83834"/>
        <dbReference type="EC" id="5.2.1.8"/>
    </reaction>
</comment>
<keyword evidence="8 12" id="KW-0413">Isomerase</keyword>
<dbReference type="OrthoDB" id="9767721at2"/>
<comment type="function">
    <text evidence="10 12">Involved in protein export. Acts as a chaperone by maintaining the newly synthesized protein in an open conformation. Functions as a peptidyl-prolyl cis-trans isomerase.</text>
</comment>
<keyword evidence="18" id="KW-1185">Reference proteome</keyword>
<evidence type="ECO:0000256" key="15">
    <source>
        <dbReference type="SAM" id="Coils"/>
    </source>
</evidence>
<keyword evidence="7 12" id="KW-0143">Chaperone</keyword>
<dbReference type="GO" id="GO:0003755">
    <property type="term" value="F:peptidyl-prolyl cis-trans isomerase activity"/>
    <property type="evidence" value="ECO:0007669"/>
    <property type="project" value="UniProtKB-UniRule"/>
</dbReference>
<evidence type="ECO:0000256" key="5">
    <source>
        <dbReference type="ARBA" id="ARBA00022618"/>
    </source>
</evidence>
<dbReference type="Proteomes" id="UP000199476">
    <property type="component" value="Unassembled WGS sequence"/>
</dbReference>
<dbReference type="GO" id="GO:0015031">
    <property type="term" value="P:protein transport"/>
    <property type="evidence" value="ECO:0007669"/>
    <property type="project" value="UniProtKB-UniRule"/>
</dbReference>
<dbReference type="AlphaFoldDB" id="A0A1G9NJ75"/>
<dbReference type="PANTHER" id="PTHR30560:SF3">
    <property type="entry name" value="TRIGGER FACTOR-LIKE PROTEIN TIG, CHLOROPLASTIC"/>
    <property type="match status" value="1"/>
</dbReference>
<comment type="domain">
    <text evidence="12">Consists of 3 domains; the N-terminus binds the ribosome, the middle domain has PPIase activity, while the C-terminus has intrinsic chaperone activity on its own.</text>
</comment>
<feature type="domain" description="PPIase FKBP-type" evidence="16">
    <location>
        <begin position="165"/>
        <end position="213"/>
    </location>
</feature>
<dbReference type="Gene3D" id="1.10.3120.10">
    <property type="entry name" value="Trigger factor, C-terminal domain"/>
    <property type="match status" value="1"/>
</dbReference>
<dbReference type="GO" id="GO:0043022">
    <property type="term" value="F:ribosome binding"/>
    <property type="evidence" value="ECO:0007669"/>
    <property type="project" value="TreeGrafter"/>
</dbReference>
<evidence type="ECO:0000256" key="9">
    <source>
        <dbReference type="ARBA" id="ARBA00023306"/>
    </source>
</evidence>
<evidence type="ECO:0000256" key="3">
    <source>
        <dbReference type="ARBA" id="ARBA00013194"/>
    </source>
</evidence>
<dbReference type="HAMAP" id="MF_00303">
    <property type="entry name" value="Trigger_factor_Tig"/>
    <property type="match status" value="1"/>
</dbReference>
<evidence type="ECO:0000256" key="1">
    <source>
        <dbReference type="ARBA" id="ARBA00000971"/>
    </source>
</evidence>
<dbReference type="GO" id="GO:0051301">
    <property type="term" value="P:cell division"/>
    <property type="evidence" value="ECO:0007669"/>
    <property type="project" value="UniProtKB-KW"/>
</dbReference>
<evidence type="ECO:0000256" key="11">
    <source>
        <dbReference type="ARBA" id="ARBA00029986"/>
    </source>
</evidence>
<evidence type="ECO:0000256" key="14">
    <source>
        <dbReference type="RuleBase" id="RU003914"/>
    </source>
</evidence>
<evidence type="ECO:0000256" key="13">
    <source>
        <dbReference type="PROSITE-ProRule" id="PRU00277"/>
    </source>
</evidence>
<keyword evidence="12" id="KW-0963">Cytoplasm</keyword>
<evidence type="ECO:0000256" key="6">
    <source>
        <dbReference type="ARBA" id="ARBA00023110"/>
    </source>
</evidence>
<dbReference type="Pfam" id="PF00254">
    <property type="entry name" value="FKBP_C"/>
    <property type="match status" value="1"/>
</dbReference>
<evidence type="ECO:0000256" key="12">
    <source>
        <dbReference type="HAMAP-Rule" id="MF_00303"/>
    </source>
</evidence>
<reference evidence="17 18" key="1">
    <citation type="submission" date="2016-10" db="EMBL/GenBank/DDBJ databases">
        <authorList>
            <person name="de Groot N.N."/>
        </authorList>
    </citation>
    <scope>NUCLEOTIDE SEQUENCE [LARGE SCALE GENOMIC DNA]</scope>
    <source>
        <strain evidence="17 18">SLAS-1</strain>
    </source>
</reference>
<organism evidence="17 18">
    <name type="scientific">Halarsenatibacter silvermanii</name>
    <dbReference type="NCBI Taxonomy" id="321763"/>
    <lineage>
        <taxon>Bacteria</taxon>
        <taxon>Bacillati</taxon>
        <taxon>Bacillota</taxon>
        <taxon>Clostridia</taxon>
        <taxon>Halanaerobiales</taxon>
        <taxon>Halarsenatibacteraceae</taxon>
        <taxon>Halarsenatibacter</taxon>
    </lineage>
</organism>
<dbReference type="InterPro" id="IPR027304">
    <property type="entry name" value="Trigger_fact/SurA_dom_sf"/>
</dbReference>
<feature type="coiled-coil region" evidence="15">
    <location>
        <begin position="368"/>
        <end position="395"/>
    </location>
</feature>
<dbReference type="SUPFAM" id="SSF109998">
    <property type="entry name" value="Triger factor/SurA peptide-binding domain-like"/>
    <property type="match status" value="1"/>
</dbReference>
<dbReference type="InterPro" id="IPR001179">
    <property type="entry name" value="PPIase_FKBP_dom"/>
</dbReference>
<dbReference type="InterPro" id="IPR005215">
    <property type="entry name" value="Trig_fac"/>
</dbReference>
<dbReference type="Pfam" id="PF05697">
    <property type="entry name" value="Trigger_N"/>
    <property type="match status" value="1"/>
</dbReference>
<dbReference type="SUPFAM" id="SSF102735">
    <property type="entry name" value="Trigger factor ribosome-binding domain"/>
    <property type="match status" value="1"/>
</dbReference>
<dbReference type="NCBIfam" id="TIGR00115">
    <property type="entry name" value="tig"/>
    <property type="match status" value="1"/>
</dbReference>
<comment type="subcellular location">
    <subcellularLocation>
        <location evidence="12">Cytoplasm</location>
    </subcellularLocation>
    <text evidence="12">About half TF is bound to the ribosome near the polypeptide exit tunnel while the other half is free in the cytoplasm.</text>
</comment>
<dbReference type="InterPro" id="IPR008881">
    <property type="entry name" value="Trigger_fac_ribosome-bd_bac"/>
</dbReference>
<evidence type="ECO:0000256" key="4">
    <source>
        <dbReference type="ARBA" id="ARBA00016902"/>
    </source>
</evidence>
<dbReference type="GO" id="GO:0044183">
    <property type="term" value="F:protein folding chaperone"/>
    <property type="evidence" value="ECO:0007669"/>
    <property type="project" value="TreeGrafter"/>
</dbReference>
<dbReference type="EMBL" id="FNGO01000010">
    <property type="protein sequence ID" value="SDL86638.1"/>
    <property type="molecule type" value="Genomic_DNA"/>
</dbReference>
<dbReference type="FunFam" id="3.10.50.40:FF:000001">
    <property type="entry name" value="Trigger factor"/>
    <property type="match status" value="1"/>
</dbReference>
<dbReference type="RefSeq" id="WP_089760084.1">
    <property type="nucleotide sequence ID" value="NZ_FNGO01000010.1"/>
</dbReference>
<dbReference type="InterPro" id="IPR037041">
    <property type="entry name" value="Trigger_fac_C_sf"/>
</dbReference>
<dbReference type="Gene3D" id="3.10.50.40">
    <property type="match status" value="1"/>
</dbReference>
<dbReference type="GO" id="GO:0043335">
    <property type="term" value="P:protein unfolding"/>
    <property type="evidence" value="ECO:0007669"/>
    <property type="project" value="TreeGrafter"/>
</dbReference>
<feature type="coiled-coil region" evidence="15">
    <location>
        <begin position="265"/>
        <end position="299"/>
    </location>
</feature>
<comment type="similarity">
    <text evidence="2 12 14">Belongs to the FKBP-type PPIase family. Tig subfamily.</text>
</comment>
<dbReference type="GO" id="GO:0051083">
    <property type="term" value="P:'de novo' cotranslational protein folding"/>
    <property type="evidence" value="ECO:0007669"/>
    <property type="project" value="TreeGrafter"/>
</dbReference>
<dbReference type="PANTHER" id="PTHR30560">
    <property type="entry name" value="TRIGGER FACTOR CHAPERONE AND PEPTIDYL-PROLYL CIS/TRANS ISOMERASE"/>
    <property type="match status" value="1"/>
</dbReference>
<dbReference type="EC" id="5.2.1.8" evidence="3 12"/>
<evidence type="ECO:0000256" key="10">
    <source>
        <dbReference type="ARBA" id="ARBA00024849"/>
    </source>
</evidence>
<protein>
    <recommendedName>
        <fullName evidence="4 12">Trigger factor</fullName>
        <shortName evidence="12">TF</shortName>
        <ecNumber evidence="3 12">5.2.1.8</ecNumber>
    </recommendedName>
    <alternativeName>
        <fullName evidence="11 12">PPIase</fullName>
    </alternativeName>
</protein>
<keyword evidence="9 12" id="KW-0131">Cell cycle</keyword>
<dbReference type="InterPro" id="IPR046357">
    <property type="entry name" value="PPIase_dom_sf"/>
</dbReference>
<evidence type="ECO:0000256" key="8">
    <source>
        <dbReference type="ARBA" id="ARBA00023235"/>
    </source>
</evidence>
<evidence type="ECO:0000313" key="18">
    <source>
        <dbReference type="Proteomes" id="UP000199476"/>
    </source>
</evidence>
<dbReference type="PIRSF" id="PIRSF003095">
    <property type="entry name" value="Trigger_factor"/>
    <property type="match status" value="1"/>
</dbReference>
<evidence type="ECO:0000256" key="2">
    <source>
        <dbReference type="ARBA" id="ARBA00005464"/>
    </source>
</evidence>
<evidence type="ECO:0000313" key="17">
    <source>
        <dbReference type="EMBL" id="SDL86638.1"/>
    </source>
</evidence>
<dbReference type="InterPro" id="IPR036611">
    <property type="entry name" value="Trigger_fac_ribosome-bd_sf"/>
</dbReference>
<dbReference type="Gene3D" id="3.30.70.1050">
    <property type="entry name" value="Trigger factor ribosome-binding domain"/>
    <property type="match status" value="1"/>
</dbReference>
<dbReference type="InterPro" id="IPR008880">
    <property type="entry name" value="Trigger_fac_C"/>
</dbReference>
<keyword evidence="6 12" id="KW-0697">Rotamase</keyword>
<dbReference type="GO" id="GO:0005737">
    <property type="term" value="C:cytoplasm"/>
    <property type="evidence" value="ECO:0007669"/>
    <property type="project" value="UniProtKB-SubCell"/>
</dbReference>
<evidence type="ECO:0000256" key="7">
    <source>
        <dbReference type="ARBA" id="ARBA00023186"/>
    </source>
</evidence>
<name>A0A1G9NJ75_9FIRM</name>
<dbReference type="SUPFAM" id="SSF54534">
    <property type="entry name" value="FKBP-like"/>
    <property type="match status" value="1"/>
</dbReference>
<keyword evidence="5 12" id="KW-0132">Cell division</keyword>
<dbReference type="Pfam" id="PF05698">
    <property type="entry name" value="Trigger_C"/>
    <property type="match status" value="1"/>
</dbReference>
<dbReference type="STRING" id="321763.SAMN04488692_11098"/>
<gene>
    <name evidence="12" type="primary">tig</name>
    <name evidence="17" type="ORF">SAMN04488692_11098</name>
</gene>
<dbReference type="PROSITE" id="PS50059">
    <property type="entry name" value="FKBP_PPIASE"/>
    <property type="match status" value="1"/>
</dbReference>
<proteinExistence type="inferred from homology"/>
<sequence>MVKKVEREELEGNKVRLNVRIEKEAVNNALDRAYEKVVDEVDIPGFRQGKVPRKVLESKFGEEVLYKDALDILIPGQYSQAVEEAEIEPIDQPDIEDYHIAKDEEGSFTAEVEVKPEVELGEYTDFDIDMEEAEVTEEEVEKTLEQMQEQQSQLVSSDGTLVQEGDHVVIDFTGYIDGETFPGGQAEEYILEIGSGEFVPGFEEKLIGKEVDEDKVHEVNITFPEDYEAEDLAGEQAMFEVIIKEIKEKDVPELNDEFARESGDYETLSEMKEEIKNNLKEQKEQRSRAAAENEIIEKVTAESEVEVPEQLVDEELDRMFQQMIQNLQSQGVDVEEFFEYQDMNEDEWRQENREDARERAKQNLVLEAIAAAEEIEVSEDEIEDKIDEIAEQGEQEPEQVKQFLQMQGQLADLEQGLRMEKTIDFLLENN</sequence>
<evidence type="ECO:0000259" key="16">
    <source>
        <dbReference type="PROSITE" id="PS50059"/>
    </source>
</evidence>